<dbReference type="EMBL" id="CP115922">
    <property type="protein sequence ID" value="XCD19197.1"/>
    <property type="molecule type" value="Genomic_DNA"/>
</dbReference>
<keyword evidence="1" id="KW-0472">Membrane</keyword>
<feature type="transmembrane region" description="Helical" evidence="1">
    <location>
        <begin position="99"/>
        <end position="120"/>
    </location>
</feature>
<accession>A0AAU8BT63</accession>
<sequence length="132" mass="14555">MDSLTTTKALACFTIVQLSILVVVLVTLHYFEVYWLRDSLIKMSPISTCLAMLPYTQNSLPPVVGAIAGVLIGAIVFVTHLILIASLNLQDGVDVKDGLQAWVIVLSATGAATFCARLYYPFFTVLRLRFRF</sequence>
<proteinExistence type="predicted"/>
<keyword evidence="1" id="KW-1133">Transmembrane helix</keyword>
<dbReference type="RefSeq" id="WP_353500318.1">
    <property type="nucleotide sequence ID" value="NZ_CP115922.1"/>
</dbReference>
<gene>
    <name evidence="2" type="ORF">PG915_25000</name>
</gene>
<evidence type="ECO:0000313" key="2">
    <source>
        <dbReference type="EMBL" id="XCD19197.1"/>
    </source>
</evidence>
<keyword evidence="1" id="KW-0812">Transmembrane</keyword>
<feature type="transmembrane region" description="Helical" evidence="1">
    <location>
        <begin position="9"/>
        <end position="31"/>
    </location>
</feature>
<evidence type="ECO:0000256" key="1">
    <source>
        <dbReference type="SAM" id="Phobius"/>
    </source>
</evidence>
<keyword evidence="2" id="KW-0614">Plasmid</keyword>
<organism evidence="2">
    <name type="scientific">Vibrio chaetopteri</name>
    <dbReference type="NCBI Taxonomy" id="3016528"/>
    <lineage>
        <taxon>Bacteria</taxon>
        <taxon>Pseudomonadati</taxon>
        <taxon>Pseudomonadota</taxon>
        <taxon>Gammaproteobacteria</taxon>
        <taxon>Vibrionales</taxon>
        <taxon>Vibrionaceae</taxon>
        <taxon>Vibrio</taxon>
    </lineage>
</organism>
<dbReference type="KEGG" id="vck:PG915_25000"/>
<geneLocation type="plasmid" evidence="2">
    <name>p1</name>
</geneLocation>
<feature type="transmembrane region" description="Helical" evidence="1">
    <location>
        <begin position="63"/>
        <end position="87"/>
    </location>
</feature>
<reference evidence="2" key="1">
    <citation type="submission" date="2023-01" db="EMBL/GenBank/DDBJ databases">
        <title>Vibrio sp. CB1-14 genome sequencing.</title>
        <authorList>
            <person name="Otstavnykh N."/>
            <person name="Isaeva M."/>
            <person name="Meleshko D."/>
        </authorList>
    </citation>
    <scope>NUCLEOTIDE SEQUENCE</scope>
    <source>
        <strain evidence="2">CB1-14</strain>
        <plasmid evidence="2">p1</plasmid>
    </source>
</reference>
<name>A0AAU8BT63_9VIBR</name>
<dbReference type="AlphaFoldDB" id="A0AAU8BT63"/>
<protein>
    <submittedName>
        <fullName evidence="2">Uncharacterized protein</fullName>
    </submittedName>
</protein>